<dbReference type="GO" id="GO:0003677">
    <property type="term" value="F:DNA binding"/>
    <property type="evidence" value="ECO:0007669"/>
    <property type="project" value="UniProtKB-KW"/>
</dbReference>
<evidence type="ECO:0000256" key="1">
    <source>
        <dbReference type="ARBA" id="ARBA00023015"/>
    </source>
</evidence>
<evidence type="ECO:0000256" key="2">
    <source>
        <dbReference type="ARBA" id="ARBA00023125"/>
    </source>
</evidence>
<dbReference type="SUPFAM" id="SSF46785">
    <property type="entry name" value="Winged helix' DNA-binding domain"/>
    <property type="match status" value="1"/>
</dbReference>
<organism evidence="5 6">
    <name type="scientific">Chitinophaga ginsengisoli</name>
    <dbReference type="NCBI Taxonomy" id="363837"/>
    <lineage>
        <taxon>Bacteria</taxon>
        <taxon>Pseudomonadati</taxon>
        <taxon>Bacteroidota</taxon>
        <taxon>Chitinophagia</taxon>
        <taxon>Chitinophagales</taxon>
        <taxon>Chitinophagaceae</taxon>
        <taxon>Chitinophaga</taxon>
    </lineage>
</organism>
<feature type="domain" description="HTH gntR-type" evidence="4">
    <location>
        <begin position="7"/>
        <end position="75"/>
    </location>
</feature>
<dbReference type="AlphaFoldDB" id="A0A2P8FUC0"/>
<comment type="caution">
    <text evidence="5">The sequence shown here is derived from an EMBL/GenBank/DDBJ whole genome shotgun (WGS) entry which is preliminary data.</text>
</comment>
<name>A0A2P8FUC0_9BACT</name>
<dbReference type="Gene3D" id="1.10.10.10">
    <property type="entry name" value="Winged helix-like DNA-binding domain superfamily/Winged helix DNA-binding domain"/>
    <property type="match status" value="1"/>
</dbReference>
<protein>
    <submittedName>
        <fullName evidence="5">GntR family transcriptional regulator</fullName>
    </submittedName>
</protein>
<dbReference type="InterPro" id="IPR000524">
    <property type="entry name" value="Tscrpt_reg_HTH_GntR"/>
</dbReference>
<dbReference type="Gene3D" id="1.10.287.100">
    <property type="match status" value="1"/>
</dbReference>
<dbReference type="PROSITE" id="PS50949">
    <property type="entry name" value="HTH_GNTR"/>
    <property type="match status" value="1"/>
</dbReference>
<keyword evidence="1" id="KW-0805">Transcription regulation</keyword>
<dbReference type="Proteomes" id="UP000240978">
    <property type="component" value="Unassembled WGS sequence"/>
</dbReference>
<evidence type="ECO:0000256" key="3">
    <source>
        <dbReference type="ARBA" id="ARBA00023163"/>
    </source>
</evidence>
<keyword evidence="3" id="KW-0804">Transcription</keyword>
<keyword evidence="6" id="KW-1185">Reference proteome</keyword>
<dbReference type="OrthoDB" id="362473at2"/>
<keyword evidence="2" id="KW-0238">DNA-binding</keyword>
<evidence type="ECO:0000313" key="6">
    <source>
        <dbReference type="Proteomes" id="UP000240978"/>
    </source>
</evidence>
<proteinExistence type="predicted"/>
<dbReference type="InterPro" id="IPR036388">
    <property type="entry name" value="WH-like_DNA-bd_sf"/>
</dbReference>
<dbReference type="PANTHER" id="PTHR38445:SF10">
    <property type="entry name" value="GNTR-FAMILY TRANSCRIPTIONAL REGULATOR"/>
    <property type="match status" value="1"/>
</dbReference>
<gene>
    <name evidence="5" type="ORF">CLV42_1133</name>
</gene>
<reference evidence="5 6" key="1">
    <citation type="submission" date="2018-03" db="EMBL/GenBank/DDBJ databases">
        <title>Genomic Encyclopedia of Archaeal and Bacterial Type Strains, Phase II (KMG-II): from individual species to whole genera.</title>
        <authorList>
            <person name="Goeker M."/>
        </authorList>
    </citation>
    <scope>NUCLEOTIDE SEQUENCE [LARGE SCALE GENOMIC DNA]</scope>
    <source>
        <strain evidence="5 6">DSM 18107</strain>
    </source>
</reference>
<evidence type="ECO:0000313" key="5">
    <source>
        <dbReference type="EMBL" id="PSL25322.1"/>
    </source>
</evidence>
<evidence type="ECO:0000259" key="4">
    <source>
        <dbReference type="PROSITE" id="PS50949"/>
    </source>
</evidence>
<sequence>MEFRDKQAIYLQIVEYVCEQILLGNWQTGNKILSIRELAVYMEVTPNTIQRTYDFLQQKQIITNRRGVGYFLEEEGMQRVLAYRRELFLENELPLMFRNMHLLKIGAEEVNRRFEEYINQNYKDK</sequence>
<dbReference type="GO" id="GO:0003700">
    <property type="term" value="F:DNA-binding transcription factor activity"/>
    <property type="evidence" value="ECO:0007669"/>
    <property type="project" value="InterPro"/>
</dbReference>
<dbReference type="PANTHER" id="PTHR38445">
    <property type="entry name" value="HTH-TYPE TRANSCRIPTIONAL REPRESSOR YTRA"/>
    <property type="match status" value="1"/>
</dbReference>
<dbReference type="Pfam" id="PF00392">
    <property type="entry name" value="GntR"/>
    <property type="match status" value="1"/>
</dbReference>
<dbReference type="EMBL" id="PYGK01000013">
    <property type="protein sequence ID" value="PSL25322.1"/>
    <property type="molecule type" value="Genomic_DNA"/>
</dbReference>
<dbReference type="SMART" id="SM00345">
    <property type="entry name" value="HTH_GNTR"/>
    <property type="match status" value="1"/>
</dbReference>
<accession>A0A2P8FUC0</accession>
<dbReference type="InterPro" id="IPR036390">
    <property type="entry name" value="WH_DNA-bd_sf"/>
</dbReference>
<dbReference type="RefSeq" id="WP_106604609.1">
    <property type="nucleotide sequence ID" value="NZ_PYGK01000013.1"/>
</dbReference>